<dbReference type="SMART" id="SM00249">
    <property type="entry name" value="PHD"/>
    <property type="match status" value="1"/>
</dbReference>
<evidence type="ECO:0000313" key="9">
    <source>
        <dbReference type="EMBL" id="TPX17719.1"/>
    </source>
</evidence>
<comment type="caution">
    <text evidence="9">The sequence shown here is derived from an EMBL/GenBank/DDBJ whole genome shotgun (WGS) entry which is preliminary data.</text>
</comment>
<evidence type="ECO:0000256" key="7">
    <source>
        <dbReference type="SAM" id="MobiDB-lite"/>
    </source>
</evidence>
<dbReference type="GeneID" id="41970267"/>
<feature type="region of interest" description="Disordered" evidence="7">
    <location>
        <begin position="51"/>
        <end position="78"/>
    </location>
</feature>
<organism evidence="9 10">
    <name type="scientific">Thyridium curvatum</name>
    <dbReference type="NCBI Taxonomy" id="1093900"/>
    <lineage>
        <taxon>Eukaryota</taxon>
        <taxon>Fungi</taxon>
        <taxon>Dikarya</taxon>
        <taxon>Ascomycota</taxon>
        <taxon>Pezizomycotina</taxon>
        <taxon>Sordariomycetes</taxon>
        <taxon>Sordariomycetidae</taxon>
        <taxon>Thyridiales</taxon>
        <taxon>Thyridiaceae</taxon>
        <taxon>Thyridium</taxon>
    </lineage>
</organism>
<evidence type="ECO:0000256" key="4">
    <source>
        <dbReference type="ARBA" id="ARBA00022833"/>
    </source>
</evidence>
<dbReference type="AlphaFoldDB" id="A0A507BJY7"/>
<dbReference type="CDD" id="cd15502">
    <property type="entry name" value="PHD_Phf1p_Phf2p_like"/>
    <property type="match status" value="1"/>
</dbReference>
<feature type="region of interest" description="Disordered" evidence="7">
    <location>
        <begin position="497"/>
        <end position="520"/>
    </location>
</feature>
<dbReference type="RefSeq" id="XP_030999430.1">
    <property type="nucleotide sequence ID" value="XM_031137052.1"/>
</dbReference>
<dbReference type="Pfam" id="PF00628">
    <property type="entry name" value="PHD"/>
    <property type="match status" value="1"/>
</dbReference>
<dbReference type="InterPro" id="IPR001965">
    <property type="entry name" value="Znf_PHD"/>
</dbReference>
<keyword evidence="3 6" id="KW-0863">Zinc-finger</keyword>
<keyword evidence="2" id="KW-0479">Metal-binding</keyword>
<gene>
    <name evidence="9" type="ORF">E0L32_002820</name>
</gene>
<dbReference type="Gene3D" id="3.30.40.10">
    <property type="entry name" value="Zinc/RING finger domain, C3HC4 (zinc finger)"/>
    <property type="match status" value="1"/>
</dbReference>
<keyword evidence="4" id="KW-0862">Zinc</keyword>
<dbReference type="GO" id="GO:0008270">
    <property type="term" value="F:zinc ion binding"/>
    <property type="evidence" value="ECO:0007669"/>
    <property type="project" value="UniProtKB-KW"/>
</dbReference>
<dbReference type="PANTHER" id="PTHR12628">
    <property type="entry name" value="POLYCOMB-LIKE TRANSCRIPTION FACTOR"/>
    <property type="match status" value="1"/>
</dbReference>
<evidence type="ECO:0000256" key="3">
    <source>
        <dbReference type="ARBA" id="ARBA00022771"/>
    </source>
</evidence>
<dbReference type="Proteomes" id="UP000319257">
    <property type="component" value="Unassembled WGS sequence"/>
</dbReference>
<feature type="region of interest" description="Disordered" evidence="7">
    <location>
        <begin position="1"/>
        <end position="20"/>
    </location>
</feature>
<proteinExistence type="predicted"/>
<dbReference type="SUPFAM" id="SSF57903">
    <property type="entry name" value="FYVE/PHD zinc finger"/>
    <property type="match status" value="1"/>
</dbReference>
<dbReference type="GO" id="GO:0003682">
    <property type="term" value="F:chromatin binding"/>
    <property type="evidence" value="ECO:0007669"/>
    <property type="project" value="TreeGrafter"/>
</dbReference>
<name>A0A507BJY7_9PEZI</name>
<dbReference type="InterPro" id="IPR019787">
    <property type="entry name" value="Znf_PHD-finger"/>
</dbReference>
<evidence type="ECO:0000313" key="10">
    <source>
        <dbReference type="Proteomes" id="UP000319257"/>
    </source>
</evidence>
<dbReference type="InParanoid" id="A0A507BJY7"/>
<dbReference type="InterPro" id="IPR013083">
    <property type="entry name" value="Znf_RING/FYVE/PHD"/>
</dbReference>
<dbReference type="GO" id="GO:0005634">
    <property type="term" value="C:nucleus"/>
    <property type="evidence" value="ECO:0007669"/>
    <property type="project" value="UniProtKB-SubCell"/>
</dbReference>
<feature type="compositionally biased region" description="Low complexity" evidence="7">
    <location>
        <begin position="51"/>
        <end position="68"/>
    </location>
</feature>
<keyword evidence="5" id="KW-0539">Nucleus</keyword>
<evidence type="ECO:0000256" key="6">
    <source>
        <dbReference type="PROSITE-ProRule" id="PRU00146"/>
    </source>
</evidence>
<dbReference type="GO" id="GO:0003677">
    <property type="term" value="F:DNA binding"/>
    <property type="evidence" value="ECO:0007669"/>
    <property type="project" value="TreeGrafter"/>
</dbReference>
<protein>
    <recommendedName>
        <fullName evidence="8">PHD-type domain-containing protein</fullName>
    </recommendedName>
</protein>
<comment type="subcellular location">
    <subcellularLocation>
        <location evidence="1">Nucleus</location>
    </subcellularLocation>
</comment>
<evidence type="ECO:0000256" key="2">
    <source>
        <dbReference type="ARBA" id="ARBA00022723"/>
    </source>
</evidence>
<keyword evidence="10" id="KW-1185">Reference proteome</keyword>
<dbReference type="STRING" id="1093900.A0A507BJY7"/>
<evidence type="ECO:0000259" key="8">
    <source>
        <dbReference type="PROSITE" id="PS50016"/>
    </source>
</evidence>
<feature type="region of interest" description="Disordered" evidence="7">
    <location>
        <begin position="186"/>
        <end position="293"/>
    </location>
</feature>
<dbReference type="OrthoDB" id="5863171at2759"/>
<dbReference type="PROSITE" id="PS01359">
    <property type="entry name" value="ZF_PHD_1"/>
    <property type="match status" value="1"/>
</dbReference>
<dbReference type="InterPro" id="IPR011011">
    <property type="entry name" value="Znf_FYVE_PHD"/>
</dbReference>
<dbReference type="InterPro" id="IPR019786">
    <property type="entry name" value="Zinc_finger_PHD-type_CS"/>
</dbReference>
<dbReference type="PANTHER" id="PTHR12628:SF10">
    <property type="entry name" value="HOMEOBOX DOMAIN-CONTAINING PROTEIN"/>
    <property type="match status" value="1"/>
</dbReference>
<dbReference type="EMBL" id="SKBQ01000012">
    <property type="protein sequence ID" value="TPX17719.1"/>
    <property type="molecule type" value="Genomic_DNA"/>
</dbReference>
<evidence type="ECO:0000256" key="5">
    <source>
        <dbReference type="ARBA" id="ARBA00023242"/>
    </source>
</evidence>
<accession>A0A507BJY7</accession>
<sequence length="562" mass="59844">MEPLRPQANDASSTAPSRPAMAAADLIAEPTGAPVKIPTTTHASMTTATSANNDATRAAAQPTPAPRTSFSPTRPPYMPQFTAATQMILKRMRGESTSLSSTLASTVATDRTPINASTYEDVKRRLLTSMNTSSNMTLQMPTLPTPISSVGIGTASSATMAIPMPAAPAPRPAGRMSAIQKVNAGLTASGKPTPSAAAKRAAAEAKQASAATNSKRIKLSGSSRVGGGKRKRGKGGDAEETSSLSSLSDEELDDTNTATTTPTTTTKSGRQVLKPTTYNPAAMDSATKKRAHYGKRTPGEAMCKLCTRLAFTDANQIVFCDGCEGAWHQRCHEPHIEPDVINNPNAKWFCSACLVKKERHSANKKIKVEPLPVQPPPPKFVAWVNRTAGQKRAYLNGLSQAALIDMVMHALELQPNLTIFPNPESSATAITSTARSLFAGSTTDGLFARAEASPNGPVNFIRKVPGTVQNGSGGIFLGSSMYRDMGLKIEDEEKLTGYTPFDPEEEDPYGLKKSWPRPGKGPHDRILFGGDDLLVDKDDYEAFSHVIYNLNGRKVEENGMAV</sequence>
<feature type="compositionally biased region" description="Low complexity" evidence="7">
    <location>
        <begin position="255"/>
        <end position="266"/>
    </location>
</feature>
<dbReference type="PROSITE" id="PS50016">
    <property type="entry name" value="ZF_PHD_2"/>
    <property type="match status" value="1"/>
</dbReference>
<reference evidence="9 10" key="1">
    <citation type="submission" date="2019-06" db="EMBL/GenBank/DDBJ databases">
        <title>Draft genome sequence of the filamentous fungus Phialemoniopsis curvata isolated from diesel fuel.</title>
        <authorList>
            <person name="Varaljay V.A."/>
            <person name="Lyon W.J."/>
            <person name="Crouch A.L."/>
            <person name="Drake C.E."/>
            <person name="Hollomon J.M."/>
            <person name="Nadeau L.J."/>
            <person name="Nunn H.S."/>
            <person name="Stevenson B.S."/>
            <person name="Bojanowski C.L."/>
            <person name="Crookes-Goodson W.J."/>
        </authorList>
    </citation>
    <scope>NUCLEOTIDE SEQUENCE [LARGE SCALE GENOMIC DNA]</scope>
    <source>
        <strain evidence="9 10">D216</strain>
    </source>
</reference>
<dbReference type="GO" id="GO:0045814">
    <property type="term" value="P:negative regulation of gene expression, epigenetic"/>
    <property type="evidence" value="ECO:0007669"/>
    <property type="project" value="TreeGrafter"/>
</dbReference>
<evidence type="ECO:0000256" key="1">
    <source>
        <dbReference type="ARBA" id="ARBA00004123"/>
    </source>
</evidence>
<feature type="domain" description="PHD-type" evidence="8">
    <location>
        <begin position="300"/>
        <end position="356"/>
    </location>
</feature>
<feature type="compositionally biased region" description="Low complexity" evidence="7">
    <location>
        <begin position="195"/>
        <end position="211"/>
    </location>
</feature>